<protein>
    <recommendedName>
        <fullName evidence="2">Phage tail lysozyme domain-containing protein</fullName>
    </recommendedName>
</protein>
<proteinExistence type="predicted"/>
<keyword evidence="4" id="KW-1185">Reference proteome</keyword>
<feature type="compositionally biased region" description="Gly residues" evidence="1">
    <location>
        <begin position="504"/>
        <end position="543"/>
    </location>
</feature>
<accession>A0AA37TA30</accession>
<dbReference type="Proteomes" id="UP001157440">
    <property type="component" value="Unassembled WGS sequence"/>
</dbReference>
<feature type="compositionally biased region" description="Basic and acidic residues" evidence="1">
    <location>
        <begin position="433"/>
        <end position="457"/>
    </location>
</feature>
<evidence type="ECO:0000259" key="2">
    <source>
        <dbReference type="Pfam" id="PF18013"/>
    </source>
</evidence>
<dbReference type="Gene3D" id="1.10.530.10">
    <property type="match status" value="1"/>
</dbReference>
<gene>
    <name evidence="3" type="ORF">GCM10007890_00810</name>
</gene>
<feature type="region of interest" description="Disordered" evidence="1">
    <location>
        <begin position="504"/>
        <end position="569"/>
    </location>
</feature>
<reference evidence="4" key="1">
    <citation type="journal article" date="2019" name="Int. J. Syst. Evol. Microbiol.">
        <title>The Global Catalogue of Microorganisms (GCM) 10K type strain sequencing project: providing services to taxonomists for standard genome sequencing and annotation.</title>
        <authorList>
            <consortium name="The Broad Institute Genomics Platform"/>
            <consortium name="The Broad Institute Genome Sequencing Center for Infectious Disease"/>
            <person name="Wu L."/>
            <person name="Ma J."/>
        </authorList>
    </citation>
    <scope>NUCLEOTIDE SEQUENCE [LARGE SCALE GENOMIC DNA]</scope>
    <source>
        <strain evidence="4">NBRC 103632</strain>
    </source>
</reference>
<organism evidence="3 4">
    <name type="scientific">Methylobacterium tardum</name>
    <dbReference type="NCBI Taxonomy" id="374432"/>
    <lineage>
        <taxon>Bacteria</taxon>
        <taxon>Pseudomonadati</taxon>
        <taxon>Pseudomonadota</taxon>
        <taxon>Alphaproteobacteria</taxon>
        <taxon>Hyphomicrobiales</taxon>
        <taxon>Methylobacteriaceae</taxon>
        <taxon>Methylobacterium</taxon>
    </lineage>
</organism>
<feature type="compositionally biased region" description="Polar residues" evidence="1">
    <location>
        <begin position="463"/>
        <end position="476"/>
    </location>
</feature>
<sequence>MADETLRMQAEVVDRFSGPLKSLRAQLLDVSRQGASHGETLAKGMGKAEAAIQSTARSATTVLNPALATVGVTGLTAGAAVAGVAMSLSKLSSNLSSLGALSRETGVAAGTLQTLGAVARKFGLEQDAVAAGTKTFAGNMREFSRGIGETYQWLNRQGTDAAGRQAFQDFAKDIRGTSDEGEKLRKSLTFMETIKNPVERGIFAQHVFGNADFGRLADEHLGKIADVWNAQKERLGPLDPKAILQAEKFEQAIADLRTSMQTIGTTIAREVLPFASEFTQWVDGLAKDQRGDFVKGLRGGLQDISRELNAIDWKGAGNSAKEMLVSTTMLVRPLADSVKEIAAAIRSFNEGNYVESFRHLDGGSGPLARRLAPMKGDDEIAAQEDVDRLRKLRDVAKEASDHLIGRTQQRMGLIDTPEAAQQKLTAAEAELARLKARTPEQRDRDFKESSEKLRRSIDGLSETIKQQQGATAQKSSADGDGPFAGARVQTAAFGGGGGFGRLPGLGRGANLPGGGSGPGYSGEQGPAGQGLGGGRLNGLGGGAPRLPSVGGDESGTYTGNDGRRAARGRLSAAGRSRIASWLEFLQRPVSEGGEGMPLGKAQATIAMMQGESGLNLDPGIVGDSGHAHGTAQWSDAKGNPRFPLLQRYAASQGKPWTDVGVQQQYHRMEMLGLPGAVSHNRAYRAMMAAPTDEDTLREGIDKFENPQKKGLAFAIRRPFLDRLRRDQAGATAGRLPSLAGDSDFLPNGAPRVLKPNSMKDAPGLTAEDANRLRGGRADGEAWAAREKARKAFEAMQQGEGRLDASAGRAGIVATPKVENNGSVVVNVHKAGADARVTTSTAGNLFRDVVQNHGRQMAKADGG</sequence>
<evidence type="ECO:0000256" key="1">
    <source>
        <dbReference type="SAM" id="MobiDB-lite"/>
    </source>
</evidence>
<evidence type="ECO:0000313" key="4">
    <source>
        <dbReference type="Proteomes" id="UP001157440"/>
    </source>
</evidence>
<dbReference type="EMBL" id="BSPL01000002">
    <property type="protein sequence ID" value="GLS68070.1"/>
    <property type="molecule type" value="Genomic_DNA"/>
</dbReference>
<comment type="caution">
    <text evidence="3">The sequence shown here is derived from an EMBL/GenBank/DDBJ whole genome shotgun (WGS) entry which is preliminary data.</text>
</comment>
<dbReference type="RefSeq" id="WP_238199264.1">
    <property type="nucleotide sequence ID" value="NZ_BPQZ01000033.1"/>
</dbReference>
<feature type="domain" description="Phage tail lysozyme" evidence="2">
    <location>
        <begin position="597"/>
        <end position="709"/>
    </location>
</feature>
<name>A0AA37TA30_9HYPH</name>
<dbReference type="Pfam" id="PF18013">
    <property type="entry name" value="Phage_lysozyme2"/>
    <property type="match status" value="1"/>
</dbReference>
<dbReference type="AlphaFoldDB" id="A0AA37TA30"/>
<feature type="region of interest" description="Disordered" evidence="1">
    <location>
        <begin position="433"/>
        <end position="489"/>
    </location>
</feature>
<dbReference type="InterPro" id="IPR041219">
    <property type="entry name" value="Phage_lysozyme2"/>
</dbReference>
<evidence type="ECO:0000313" key="3">
    <source>
        <dbReference type="EMBL" id="GLS68070.1"/>
    </source>
</evidence>